<evidence type="ECO:0000313" key="1">
    <source>
        <dbReference type="EMBL" id="TVU01809.1"/>
    </source>
</evidence>
<organism evidence="1 2">
    <name type="scientific">Eragrostis curvula</name>
    <name type="common">weeping love grass</name>
    <dbReference type="NCBI Taxonomy" id="38414"/>
    <lineage>
        <taxon>Eukaryota</taxon>
        <taxon>Viridiplantae</taxon>
        <taxon>Streptophyta</taxon>
        <taxon>Embryophyta</taxon>
        <taxon>Tracheophyta</taxon>
        <taxon>Spermatophyta</taxon>
        <taxon>Magnoliopsida</taxon>
        <taxon>Liliopsida</taxon>
        <taxon>Poales</taxon>
        <taxon>Poaceae</taxon>
        <taxon>PACMAD clade</taxon>
        <taxon>Chloridoideae</taxon>
        <taxon>Eragrostideae</taxon>
        <taxon>Eragrostidinae</taxon>
        <taxon>Eragrostis</taxon>
    </lineage>
</organism>
<dbReference type="Proteomes" id="UP000324897">
    <property type="component" value="Unassembled WGS sequence"/>
</dbReference>
<protein>
    <submittedName>
        <fullName evidence="1">Uncharacterized protein</fullName>
    </submittedName>
</protein>
<reference evidence="1 2" key="1">
    <citation type="journal article" date="2019" name="Sci. Rep.">
        <title>A high-quality genome of Eragrostis curvula grass provides insights into Poaceae evolution and supports new strategies to enhance forage quality.</title>
        <authorList>
            <person name="Carballo J."/>
            <person name="Santos B.A.C.M."/>
            <person name="Zappacosta D."/>
            <person name="Garbus I."/>
            <person name="Selva J.P."/>
            <person name="Gallo C.A."/>
            <person name="Diaz A."/>
            <person name="Albertini E."/>
            <person name="Caccamo M."/>
            <person name="Echenique V."/>
        </authorList>
    </citation>
    <scope>NUCLEOTIDE SEQUENCE [LARGE SCALE GENOMIC DNA]</scope>
    <source>
        <strain evidence="2">cv. Victoria</strain>
        <tissue evidence="1">Leaf</tissue>
    </source>
</reference>
<evidence type="ECO:0000313" key="2">
    <source>
        <dbReference type="Proteomes" id="UP000324897"/>
    </source>
</evidence>
<gene>
    <name evidence="1" type="ORF">EJB05_52731</name>
</gene>
<comment type="caution">
    <text evidence="1">The sequence shown here is derived from an EMBL/GenBank/DDBJ whole genome shotgun (WGS) entry which is preliminary data.</text>
</comment>
<feature type="non-terminal residue" evidence="1">
    <location>
        <position position="1"/>
    </location>
</feature>
<proteinExistence type="predicted"/>
<accession>A0A5J9SS93</accession>
<dbReference type="EMBL" id="RWGY01000388">
    <property type="protein sequence ID" value="TVU01809.1"/>
    <property type="molecule type" value="Genomic_DNA"/>
</dbReference>
<keyword evidence="2" id="KW-1185">Reference proteome</keyword>
<name>A0A5J9SS93_9POAL</name>
<sequence length="110" mass="12073">GGTGWAGHFAAAAGGITRLHVFAPCFLSPYRVSPRPRPPVVWPPHRPTRRSRYCPRAAAPLPCGEATAVPVAKEGRRRSRKTRAAPRLHVCVDGSGTSRFYPGDRYNNKR</sequence>
<dbReference type="Gramene" id="TVU01809">
    <property type="protein sequence ID" value="TVU01809"/>
    <property type="gene ID" value="EJB05_52731"/>
</dbReference>
<dbReference type="AlphaFoldDB" id="A0A5J9SS93"/>